<feature type="domain" description="Metallo-beta-lactamase" evidence="1">
    <location>
        <begin position="70"/>
        <end position="268"/>
    </location>
</feature>
<proteinExistence type="predicted"/>
<dbReference type="EMBL" id="CAHR02000297">
    <property type="protein sequence ID" value="CCG84741.1"/>
    <property type="molecule type" value="Genomic_DNA"/>
</dbReference>
<dbReference type="OrthoDB" id="341300at2759"/>
<dbReference type="InterPro" id="IPR001279">
    <property type="entry name" value="Metallo-B-lactamas"/>
</dbReference>
<evidence type="ECO:0000259" key="1">
    <source>
        <dbReference type="Pfam" id="PF12706"/>
    </source>
</evidence>
<keyword evidence="3" id="KW-1185">Reference proteome</keyword>
<dbReference type="InterPro" id="IPR036866">
    <property type="entry name" value="RibonucZ/Hydroxyglut_hydro"/>
</dbReference>
<comment type="caution">
    <text evidence="2">The sequence shown here is derived from an EMBL/GenBank/DDBJ whole genome shotgun (WGS) entry which is preliminary data.</text>
</comment>
<organism evidence="2 3">
    <name type="scientific">Taphrina deformans (strain PYCC 5710 / ATCC 11124 / CBS 356.35 / IMI 108563 / JCM 9778 / NBRC 8474)</name>
    <name type="common">Peach leaf curl fungus</name>
    <name type="synonym">Lalaria deformans</name>
    <dbReference type="NCBI Taxonomy" id="1097556"/>
    <lineage>
        <taxon>Eukaryota</taxon>
        <taxon>Fungi</taxon>
        <taxon>Dikarya</taxon>
        <taxon>Ascomycota</taxon>
        <taxon>Taphrinomycotina</taxon>
        <taxon>Taphrinomycetes</taxon>
        <taxon>Taphrinales</taxon>
        <taxon>Taphrinaceae</taxon>
        <taxon>Taphrina</taxon>
    </lineage>
</organism>
<evidence type="ECO:0000313" key="3">
    <source>
        <dbReference type="Proteomes" id="UP000013776"/>
    </source>
</evidence>
<dbReference type="Gene3D" id="3.60.15.10">
    <property type="entry name" value="Ribonuclease Z/Hydroxyacylglutathione hydrolase-like"/>
    <property type="match status" value="1"/>
</dbReference>
<dbReference type="AlphaFoldDB" id="R4XFU5"/>
<name>R4XFU5_TAPDE</name>
<evidence type="ECO:0000313" key="2">
    <source>
        <dbReference type="EMBL" id="CCG84741.1"/>
    </source>
</evidence>
<dbReference type="STRING" id="1097556.R4XFU5"/>
<dbReference type="SUPFAM" id="SSF56281">
    <property type="entry name" value="Metallo-hydrolase/oxidoreductase"/>
    <property type="match status" value="1"/>
</dbReference>
<dbReference type="PANTHER" id="PTHR42663">
    <property type="entry name" value="HYDROLASE C777.06C-RELATED-RELATED"/>
    <property type="match status" value="1"/>
</dbReference>
<dbReference type="VEuPathDB" id="FungiDB:TAPDE_005259"/>
<sequence>MEGLSLQDTDVKVNTLIFLGTGTSSQVPTIGCLTNPDSRCRVCPSALHVETQKNRRRNTSALLTLSNEKNILIDCGKSFFEMALQIWPRARLRKIDALLLTHAHADAMLGLDDLRGWTLGRFIQDSIPIYCSRTTFDAVKAMFPYMIDSDKATGGGDIPAFDWHIIDEDKSFWVKSCGITVEALKVEHGCYFDEARTPFICLGFKVGSVSYISDASSIPESTKKKVEDSRVLILDALKRTPHASHFSIPEALSFIKALDKPADRTLLIDFTHDIEHYELEKSLKETEELDISPAFDGQCLDLRGVEIKETDLLADLPWKAVSEQVRGDLPPKSGSEKVKSMV</sequence>
<accession>R4XFU5</accession>
<reference evidence="2 3" key="1">
    <citation type="journal article" date="2013" name="MBio">
        <title>Genome sequencing of the plant pathogen Taphrina deformans, the causal agent of peach leaf curl.</title>
        <authorList>
            <person name="Cisse O.H."/>
            <person name="Almeida J.M.G.C.F."/>
            <person name="Fonseca A."/>
            <person name="Kumar A.A."/>
            <person name="Salojaervi J."/>
            <person name="Overmyer K."/>
            <person name="Hauser P.M."/>
            <person name="Pagni M."/>
        </authorList>
    </citation>
    <scope>NUCLEOTIDE SEQUENCE [LARGE SCALE GENOMIC DNA]</scope>
    <source>
        <strain evidence="3">PYCC 5710 / ATCC 11124 / CBS 356.35 / IMI 108563 / JCM 9778 / NBRC 8474</strain>
    </source>
</reference>
<protein>
    <recommendedName>
        <fullName evidence="1">Metallo-beta-lactamase domain-containing protein</fullName>
    </recommendedName>
</protein>
<dbReference type="Proteomes" id="UP000013776">
    <property type="component" value="Unassembled WGS sequence"/>
</dbReference>
<dbReference type="CDD" id="cd16279">
    <property type="entry name" value="metallo-hydrolase-like_MBL-fold"/>
    <property type="match status" value="1"/>
</dbReference>
<gene>
    <name evidence="2" type="ORF">TAPDE_005259</name>
</gene>
<dbReference type="Pfam" id="PF12706">
    <property type="entry name" value="Lactamase_B_2"/>
    <property type="match status" value="1"/>
</dbReference>
<dbReference type="PANTHER" id="PTHR42663:SF6">
    <property type="entry name" value="HYDROLASE C777.06C-RELATED"/>
    <property type="match status" value="1"/>
</dbReference>
<dbReference type="eggNOG" id="ENOG502QWBK">
    <property type="taxonomic scope" value="Eukaryota"/>
</dbReference>